<evidence type="ECO:0000256" key="2">
    <source>
        <dbReference type="ARBA" id="ARBA00022448"/>
    </source>
</evidence>
<keyword evidence="7" id="KW-1185">Reference proteome</keyword>
<gene>
    <name evidence="6" type="ORF">ABC977_10455</name>
</gene>
<dbReference type="PANTHER" id="PTHR30085:SF7">
    <property type="entry name" value="AMINO-ACID ABC TRANSPORTER-BINDING PROTEIN YHDW-RELATED"/>
    <property type="match status" value="1"/>
</dbReference>
<dbReference type="RefSeq" id="WP_369667214.1">
    <property type="nucleotide sequence ID" value="NZ_JBDKXB010000012.1"/>
</dbReference>
<keyword evidence="3 4" id="KW-0732">Signal</keyword>
<dbReference type="InterPro" id="IPR001638">
    <property type="entry name" value="Solute-binding_3/MltF_N"/>
</dbReference>
<evidence type="ECO:0000313" key="7">
    <source>
        <dbReference type="Proteomes" id="UP001564408"/>
    </source>
</evidence>
<evidence type="ECO:0000256" key="4">
    <source>
        <dbReference type="SAM" id="SignalP"/>
    </source>
</evidence>
<evidence type="ECO:0000259" key="5">
    <source>
        <dbReference type="SMART" id="SM00062"/>
    </source>
</evidence>
<reference evidence="6 7" key="1">
    <citation type="submission" date="2024-05" db="EMBL/GenBank/DDBJ databases">
        <title>Genome Sequence and Characterization of the New Strain Purple Sulfur Bacterium of Genus Thioalkalicoccus.</title>
        <authorList>
            <person name="Bryantseva I.A."/>
            <person name="Kyndt J.A."/>
            <person name="Imhoff J.F."/>
        </authorList>
    </citation>
    <scope>NUCLEOTIDE SEQUENCE [LARGE SCALE GENOMIC DNA]</scope>
    <source>
        <strain evidence="6 7">Um2</strain>
    </source>
</reference>
<evidence type="ECO:0000256" key="3">
    <source>
        <dbReference type="ARBA" id="ARBA00022729"/>
    </source>
</evidence>
<evidence type="ECO:0000256" key="1">
    <source>
        <dbReference type="ARBA" id="ARBA00010333"/>
    </source>
</evidence>
<feature type="chain" id="PRO_5045454413" evidence="4">
    <location>
        <begin position="18"/>
        <end position="332"/>
    </location>
</feature>
<comment type="caution">
    <text evidence="6">The sequence shown here is derived from an EMBL/GenBank/DDBJ whole genome shotgun (WGS) entry which is preliminary data.</text>
</comment>
<feature type="signal peptide" evidence="4">
    <location>
        <begin position="1"/>
        <end position="17"/>
    </location>
</feature>
<protein>
    <submittedName>
        <fullName evidence="6">Amino acid ABC transporter substrate-binding protein</fullName>
    </submittedName>
</protein>
<name>A0ABV4BE79_9GAMM</name>
<dbReference type="Gene3D" id="3.40.190.10">
    <property type="entry name" value="Periplasmic binding protein-like II"/>
    <property type="match status" value="2"/>
</dbReference>
<organism evidence="6 7">
    <name type="scientific">Thioalkalicoccus limnaeus</name>
    <dbReference type="NCBI Taxonomy" id="120681"/>
    <lineage>
        <taxon>Bacteria</taxon>
        <taxon>Pseudomonadati</taxon>
        <taxon>Pseudomonadota</taxon>
        <taxon>Gammaproteobacteria</taxon>
        <taxon>Chromatiales</taxon>
        <taxon>Chromatiaceae</taxon>
        <taxon>Thioalkalicoccus</taxon>
    </lineage>
</organism>
<proteinExistence type="inferred from homology"/>
<keyword evidence="2" id="KW-0813">Transport</keyword>
<dbReference type="Pfam" id="PF00497">
    <property type="entry name" value="SBP_bac_3"/>
    <property type="match status" value="1"/>
</dbReference>
<feature type="domain" description="Solute-binding protein family 3/N-terminal" evidence="5">
    <location>
        <begin position="28"/>
        <end position="258"/>
    </location>
</feature>
<dbReference type="Proteomes" id="UP001564408">
    <property type="component" value="Unassembled WGS sequence"/>
</dbReference>
<dbReference type="SMART" id="SM00062">
    <property type="entry name" value="PBPb"/>
    <property type="match status" value="1"/>
</dbReference>
<dbReference type="PANTHER" id="PTHR30085">
    <property type="entry name" value="AMINO ACID ABC TRANSPORTER PERMEASE"/>
    <property type="match status" value="1"/>
</dbReference>
<dbReference type="EMBL" id="JBDKXB010000012">
    <property type="protein sequence ID" value="MEY6432828.1"/>
    <property type="molecule type" value="Genomic_DNA"/>
</dbReference>
<sequence length="332" mass="35625">MTLLLCGLLMLVPTASADVLKGIRARGMLHCGVSEGIAGFSMPDAAGRWQGLDADFCRALAAAVLEDPEKVRFVPLRAAARFPALQAGKVDVVARNTTWTLHREAIIGVRFPAVLFYDSQGFMVPAALPVASAAELAGASICVVKGTTSGRNLSRWATRLGIEIEPLVLDSVSAAREAFFAGRCAAWSSDRAQLASVRSSAPGGASNWRILPDQISKEPVGPAIWGGDERWAMIVRWVLFALIRAEEDGVTQANLDERIAAGDTVQFFATGQEHQKLLGEAMAMVPGWSVRAVRAVGNYGELFERHLAPHGIERGLNHLWTQGGLMYAPPVD</sequence>
<dbReference type="CDD" id="cd13692">
    <property type="entry name" value="PBP2_BztA"/>
    <property type="match status" value="1"/>
</dbReference>
<dbReference type="SUPFAM" id="SSF53850">
    <property type="entry name" value="Periplasmic binding protein-like II"/>
    <property type="match status" value="1"/>
</dbReference>
<evidence type="ECO:0000313" key="6">
    <source>
        <dbReference type="EMBL" id="MEY6432828.1"/>
    </source>
</evidence>
<accession>A0ABV4BE79</accession>
<comment type="similarity">
    <text evidence="1">Belongs to the bacterial solute-binding protein 3 family.</text>
</comment>
<dbReference type="InterPro" id="IPR051455">
    <property type="entry name" value="Bact_solute-bind_prot3"/>
</dbReference>